<dbReference type="SUPFAM" id="SSF69279">
    <property type="entry name" value="Phage tail proteins"/>
    <property type="match status" value="1"/>
</dbReference>
<dbReference type="Gene3D" id="3.55.50.10">
    <property type="entry name" value="Baseplate protein-like domains"/>
    <property type="match status" value="1"/>
</dbReference>
<accession>A0ABD6DV59</accession>
<protein>
    <submittedName>
        <fullName evidence="1">Phage late control D family protein</fullName>
    </submittedName>
</protein>
<dbReference type="Pfam" id="PF05954">
    <property type="entry name" value="Phage_GPD"/>
    <property type="match status" value="1"/>
</dbReference>
<keyword evidence="2" id="KW-1185">Reference proteome</keyword>
<name>A0ABD6DV59_9EURY</name>
<sequence length="350" mass="38381">MSLTRLEADYDHFYNPRFELQLGGRTIREADGAVTGLSVETALDRTNRVSFTLNEPYDHEQGGFPAFVDRPVTKGTSVVVRMGYGTTLRRLFSGTVESVQPNFPASGGPAVQVSGRDSSYAMTKSRKSRSWDDTSLTSIVTDVASDYGFEGTAVDVLSSADIQFTKRVQQDQTDYAFLDERIARRFGLELFVRDGTFHCREPDPLASPVLTLTYGRSLRSFRPSREDTDVQVGEVEVRDWDPSGKSEITARATVPGGTGETSSRSIAVESQEEADRVATAAANELAAGVSGQCETIGLPEIREGNVVRLDGLSQPFDGPYYVERTTHRMDDSGYTTSFEARDATVFEGVL</sequence>
<dbReference type="RefSeq" id="WP_256308700.1">
    <property type="nucleotide sequence ID" value="NZ_JANHAW010000003.1"/>
</dbReference>
<organism evidence="1 2">
    <name type="scientific">Halobellus litoreus</name>
    <dbReference type="NCBI Taxonomy" id="755310"/>
    <lineage>
        <taxon>Archaea</taxon>
        <taxon>Methanobacteriati</taxon>
        <taxon>Methanobacteriota</taxon>
        <taxon>Stenosarchaea group</taxon>
        <taxon>Halobacteria</taxon>
        <taxon>Halobacteriales</taxon>
        <taxon>Haloferacaceae</taxon>
        <taxon>Halobellus</taxon>
    </lineage>
</organism>
<reference evidence="1 2" key="1">
    <citation type="journal article" date="2019" name="Int. J. Syst. Evol. Microbiol.">
        <title>The Global Catalogue of Microorganisms (GCM) 10K type strain sequencing project: providing services to taxonomists for standard genome sequencing and annotation.</title>
        <authorList>
            <consortium name="The Broad Institute Genomics Platform"/>
            <consortium name="The Broad Institute Genome Sequencing Center for Infectious Disease"/>
            <person name="Wu L."/>
            <person name="Ma J."/>
        </authorList>
    </citation>
    <scope>NUCLEOTIDE SEQUENCE [LARGE SCALE GENOMIC DNA]</scope>
    <source>
        <strain evidence="1 2">CGMCC 1.10387</strain>
    </source>
</reference>
<gene>
    <name evidence="1" type="ORF">ACFSAS_10670</name>
</gene>
<dbReference type="Gene3D" id="4.10.220.110">
    <property type="match status" value="1"/>
</dbReference>
<dbReference type="Proteomes" id="UP001597092">
    <property type="component" value="Unassembled WGS sequence"/>
</dbReference>
<proteinExistence type="predicted"/>
<dbReference type="AlphaFoldDB" id="A0ABD6DV59"/>
<evidence type="ECO:0000313" key="2">
    <source>
        <dbReference type="Proteomes" id="UP001597092"/>
    </source>
</evidence>
<dbReference type="EMBL" id="JBHUDP010000003">
    <property type="protein sequence ID" value="MFD1686074.1"/>
    <property type="molecule type" value="Genomic_DNA"/>
</dbReference>
<evidence type="ECO:0000313" key="1">
    <source>
        <dbReference type="EMBL" id="MFD1686074.1"/>
    </source>
</evidence>
<comment type="caution">
    <text evidence="1">The sequence shown here is derived from an EMBL/GenBank/DDBJ whole genome shotgun (WGS) entry which is preliminary data.</text>
</comment>
<dbReference type="Gene3D" id="2.30.110.50">
    <property type="match status" value="1"/>
</dbReference>